<dbReference type="EMBL" id="QXFW01003354">
    <property type="protein sequence ID" value="KAE8971302.1"/>
    <property type="molecule type" value="Genomic_DNA"/>
</dbReference>
<keyword evidence="12" id="KW-1185">Reference proteome</keyword>
<evidence type="ECO:0000256" key="1">
    <source>
        <dbReference type="SAM" id="Phobius"/>
    </source>
</evidence>
<dbReference type="Proteomes" id="UP000460718">
    <property type="component" value="Unassembled WGS sequence"/>
</dbReference>
<dbReference type="EMBL" id="QXGF01000905">
    <property type="protein sequence ID" value="KAE8934459.1"/>
    <property type="molecule type" value="Genomic_DNA"/>
</dbReference>
<keyword evidence="1" id="KW-0472">Membrane</keyword>
<evidence type="ECO:0000313" key="4">
    <source>
        <dbReference type="EMBL" id="KAE9069913.1"/>
    </source>
</evidence>
<dbReference type="AlphaFoldDB" id="A0A6A3ELT4"/>
<dbReference type="Proteomes" id="UP000429523">
    <property type="component" value="Unassembled WGS sequence"/>
</dbReference>
<evidence type="ECO:0000313" key="11">
    <source>
        <dbReference type="Proteomes" id="UP000429523"/>
    </source>
</evidence>
<evidence type="ECO:0000313" key="12">
    <source>
        <dbReference type="Proteomes" id="UP000433483"/>
    </source>
</evidence>
<dbReference type="EMBL" id="QXFX01003294">
    <property type="protein sequence ID" value="KAE9069913.1"/>
    <property type="molecule type" value="Genomic_DNA"/>
</dbReference>
<evidence type="ECO:0000313" key="10">
    <source>
        <dbReference type="EMBL" id="KAE9323601.1"/>
    </source>
</evidence>
<evidence type="ECO:0000313" key="14">
    <source>
        <dbReference type="Proteomes" id="UP000440367"/>
    </source>
</evidence>
<dbReference type="EMBL" id="QXGE01003374">
    <property type="protein sequence ID" value="KAE9275434.1"/>
    <property type="molecule type" value="Genomic_DNA"/>
</dbReference>
<dbReference type="OrthoDB" id="10274069at2759"/>
<evidence type="ECO:0000313" key="6">
    <source>
        <dbReference type="EMBL" id="KAE9108950.1"/>
    </source>
</evidence>
<evidence type="ECO:0000313" key="18">
    <source>
        <dbReference type="Proteomes" id="UP000486351"/>
    </source>
</evidence>
<dbReference type="EMBL" id="QXGB01003318">
    <property type="protein sequence ID" value="KAE9171452.1"/>
    <property type="molecule type" value="Genomic_DNA"/>
</dbReference>
<evidence type="ECO:0000313" key="8">
    <source>
        <dbReference type="EMBL" id="KAE9180260.1"/>
    </source>
</evidence>
<evidence type="ECO:0000313" key="16">
    <source>
        <dbReference type="Proteomes" id="UP000441208"/>
    </source>
</evidence>
<reference evidence="11 12" key="1">
    <citation type="submission" date="2018-08" db="EMBL/GenBank/DDBJ databases">
        <title>Genomic investigation of the strawberry pathogen Phytophthora fragariae indicates pathogenicity is determined by transcriptional variation in three key races.</title>
        <authorList>
            <person name="Adams T.M."/>
            <person name="Armitage A.D."/>
            <person name="Sobczyk M.K."/>
            <person name="Bates H.J."/>
            <person name="Dunwell J.M."/>
            <person name="Nellist C.F."/>
            <person name="Harrison R.J."/>
        </authorList>
    </citation>
    <scope>NUCLEOTIDE SEQUENCE [LARGE SCALE GENOMIC DNA]</scope>
    <source>
        <strain evidence="9 13">A4</strain>
        <strain evidence="8 14">BC-1</strain>
        <strain evidence="7 12">NOV-27</strain>
        <strain evidence="5 15">NOV-5</strain>
        <strain evidence="6 16">NOV-71</strain>
        <strain evidence="10 18">NOV-77</strain>
        <strain evidence="2 11">NOV-9</strain>
        <strain evidence="4 19">ONT-3</strain>
        <strain evidence="3 17">SCRP245</strain>
    </source>
</reference>
<sequence length="101" mass="11300">MGKRAATYTAKDVVDAVGRVMAGERVLPISKALNLPYRTLHDRAKRATSVRALHRTVGDRLLNFPGKQKMVLSSGLWLASKLGIQWIARIFFAALVIFRCY</sequence>
<dbReference type="Proteomes" id="UP000437068">
    <property type="component" value="Unassembled WGS sequence"/>
</dbReference>
<dbReference type="Proteomes" id="UP000440732">
    <property type="component" value="Unassembled WGS sequence"/>
</dbReference>
<evidence type="ECO:0000313" key="13">
    <source>
        <dbReference type="Proteomes" id="UP000437068"/>
    </source>
</evidence>
<dbReference type="Proteomes" id="UP000441208">
    <property type="component" value="Unassembled WGS sequence"/>
</dbReference>
<name>A0A6A3ELT4_9STRA</name>
<evidence type="ECO:0000313" key="9">
    <source>
        <dbReference type="EMBL" id="KAE9275434.1"/>
    </source>
</evidence>
<dbReference type="EMBL" id="QXGD01003147">
    <property type="protein sequence ID" value="KAE9180260.1"/>
    <property type="molecule type" value="Genomic_DNA"/>
</dbReference>
<dbReference type="Proteomes" id="UP000488956">
    <property type="component" value="Unassembled WGS sequence"/>
</dbReference>
<keyword evidence="1" id="KW-1133">Transmembrane helix</keyword>
<dbReference type="EMBL" id="QXFZ01000656">
    <property type="protein sequence ID" value="KAE9108950.1"/>
    <property type="molecule type" value="Genomic_DNA"/>
</dbReference>
<evidence type="ECO:0000313" key="19">
    <source>
        <dbReference type="Proteomes" id="UP000488956"/>
    </source>
</evidence>
<proteinExistence type="predicted"/>
<feature type="transmembrane region" description="Helical" evidence="1">
    <location>
        <begin position="76"/>
        <end position="98"/>
    </location>
</feature>
<dbReference type="EMBL" id="QXGA01003404">
    <property type="protein sequence ID" value="KAE9083664.1"/>
    <property type="molecule type" value="Genomic_DNA"/>
</dbReference>
<dbReference type="Proteomes" id="UP000433483">
    <property type="component" value="Unassembled WGS sequence"/>
</dbReference>
<evidence type="ECO:0000313" key="3">
    <source>
        <dbReference type="EMBL" id="KAE8971302.1"/>
    </source>
</evidence>
<accession>A0A6A3ELT4</accession>
<gene>
    <name evidence="9" type="ORF">PF001_g26590</name>
    <name evidence="8" type="ORF">PF002_g27612</name>
    <name evidence="7" type="ORF">PF005_g27137</name>
    <name evidence="5" type="ORF">PF006_g26641</name>
    <name evidence="6" type="ORF">PF007_g12454</name>
    <name evidence="10" type="ORF">PF008_g17303</name>
    <name evidence="2" type="ORF">PF009_g15565</name>
    <name evidence="4" type="ORF">PF010_g26485</name>
    <name evidence="3" type="ORF">PF011_g26083</name>
</gene>
<protein>
    <submittedName>
        <fullName evidence="2">Uncharacterized protein</fullName>
    </submittedName>
</protein>
<evidence type="ECO:0000313" key="15">
    <source>
        <dbReference type="Proteomes" id="UP000440732"/>
    </source>
</evidence>
<dbReference type="Proteomes" id="UP000440367">
    <property type="component" value="Unassembled WGS sequence"/>
</dbReference>
<dbReference type="EMBL" id="QXFY01001242">
    <property type="protein sequence ID" value="KAE9323601.1"/>
    <property type="molecule type" value="Genomic_DNA"/>
</dbReference>
<organism evidence="2 11">
    <name type="scientific">Phytophthora fragariae</name>
    <dbReference type="NCBI Taxonomy" id="53985"/>
    <lineage>
        <taxon>Eukaryota</taxon>
        <taxon>Sar</taxon>
        <taxon>Stramenopiles</taxon>
        <taxon>Oomycota</taxon>
        <taxon>Peronosporomycetes</taxon>
        <taxon>Peronosporales</taxon>
        <taxon>Peronosporaceae</taxon>
        <taxon>Phytophthora</taxon>
    </lineage>
</organism>
<evidence type="ECO:0000313" key="7">
    <source>
        <dbReference type="EMBL" id="KAE9171452.1"/>
    </source>
</evidence>
<evidence type="ECO:0000313" key="5">
    <source>
        <dbReference type="EMBL" id="KAE9083664.1"/>
    </source>
</evidence>
<dbReference type="Proteomes" id="UP000486351">
    <property type="component" value="Unassembled WGS sequence"/>
</dbReference>
<comment type="caution">
    <text evidence="2">The sequence shown here is derived from an EMBL/GenBank/DDBJ whole genome shotgun (WGS) entry which is preliminary data.</text>
</comment>
<evidence type="ECO:0000313" key="2">
    <source>
        <dbReference type="EMBL" id="KAE8934459.1"/>
    </source>
</evidence>
<evidence type="ECO:0000313" key="17">
    <source>
        <dbReference type="Proteomes" id="UP000460718"/>
    </source>
</evidence>
<keyword evidence="1" id="KW-0812">Transmembrane</keyword>